<dbReference type="AlphaFoldDB" id="A0A1H9H8X4"/>
<proteinExistence type="predicted"/>
<dbReference type="RefSeq" id="WP_090168781.1">
    <property type="nucleotide sequence ID" value="NZ_FOFB01000012.1"/>
</dbReference>
<name>A0A1H9H8X4_9BACT</name>
<dbReference type="EMBL" id="FOFB01000012">
    <property type="protein sequence ID" value="SEQ58688.1"/>
    <property type="molecule type" value="Genomic_DNA"/>
</dbReference>
<sequence length="373" mass="43077">MSNFDQRRASKTYNKSDIPPTQLHQAFLSTLEHEEVFNREGYKHIYVHDQVGFEFPGLIDTFDTFLTTDYSNEVEIPLGLFIFFFGKENSSEWRAEKINQIQMRPLNFSFSSPAIEPRTPIGSDWLSTLSSNDGLLSIGNPIETVNPNAVLIISKENNSQNHFPINSFHSANKDLNIELKTPDDNSSIGDYEVFDILGYRPDMKVAFLGFDTIRQLYLAYHATPSPEDLRFIFTGAEINHGEMVSPRLQEMRFTDWKRSFDTLDPSICSTLKIEILSHKNSNGRYVKRELYSGVQAMEKLELPSVFVLHTCKRYWETPRMFLQACEINRKMFIENKFSENKRIIGYKKFLKALSIDAIKRLIENNDPIAIPKA</sequence>
<reference evidence="2" key="1">
    <citation type="submission" date="2016-10" db="EMBL/GenBank/DDBJ databases">
        <authorList>
            <person name="Varghese N."/>
            <person name="Submissions S."/>
        </authorList>
    </citation>
    <scope>NUCLEOTIDE SEQUENCE [LARGE SCALE GENOMIC DNA]</scope>
    <source>
        <strain evidence="2">DSM 24740</strain>
    </source>
</reference>
<gene>
    <name evidence="1" type="ORF">SAMN05444359_11260</name>
</gene>
<evidence type="ECO:0000313" key="2">
    <source>
        <dbReference type="Proteomes" id="UP000199021"/>
    </source>
</evidence>
<evidence type="ECO:0000313" key="1">
    <source>
        <dbReference type="EMBL" id="SEQ58688.1"/>
    </source>
</evidence>
<dbReference type="STRING" id="478744.SAMN05444359_11260"/>
<protein>
    <submittedName>
        <fullName evidence="1">Uncharacterized protein</fullName>
    </submittedName>
</protein>
<dbReference type="Proteomes" id="UP000199021">
    <property type="component" value="Unassembled WGS sequence"/>
</dbReference>
<organism evidence="1 2">
    <name type="scientific">Neolewinella agarilytica</name>
    <dbReference type="NCBI Taxonomy" id="478744"/>
    <lineage>
        <taxon>Bacteria</taxon>
        <taxon>Pseudomonadati</taxon>
        <taxon>Bacteroidota</taxon>
        <taxon>Saprospiria</taxon>
        <taxon>Saprospirales</taxon>
        <taxon>Lewinellaceae</taxon>
        <taxon>Neolewinella</taxon>
    </lineage>
</organism>
<keyword evidence="2" id="KW-1185">Reference proteome</keyword>
<accession>A0A1H9H8X4</accession>
<dbReference type="InParanoid" id="A0A1H9H8X4"/>